<comment type="similarity">
    <text evidence="3">Belongs to the Nudix hydrolase family.</text>
</comment>
<dbReference type="PROSITE" id="PS51462">
    <property type="entry name" value="NUDIX"/>
    <property type="match status" value="1"/>
</dbReference>
<dbReference type="PANTHER" id="PTHR43046">
    <property type="entry name" value="GDP-MANNOSE MANNOSYL HYDROLASE"/>
    <property type="match status" value="1"/>
</dbReference>
<organism evidence="5 6">
    <name type="scientific">Paenibacillus radicis</name>
    <name type="common">ex Xue et al. 2023</name>
    <dbReference type="NCBI Taxonomy" id="2972489"/>
    <lineage>
        <taxon>Bacteria</taxon>
        <taxon>Bacillati</taxon>
        <taxon>Bacillota</taxon>
        <taxon>Bacilli</taxon>
        <taxon>Bacillales</taxon>
        <taxon>Paenibacillaceae</taxon>
        <taxon>Paenibacillus</taxon>
    </lineage>
</organism>
<dbReference type="PRINTS" id="PR00502">
    <property type="entry name" value="NUDIXFAMILY"/>
</dbReference>
<comment type="cofactor">
    <cofactor evidence="1">
        <name>Mg(2+)</name>
        <dbReference type="ChEBI" id="CHEBI:18420"/>
    </cofactor>
</comment>
<dbReference type="PANTHER" id="PTHR43046:SF14">
    <property type="entry name" value="MUTT_NUDIX FAMILY PROTEIN"/>
    <property type="match status" value="1"/>
</dbReference>
<reference evidence="5 6" key="1">
    <citation type="submission" date="2022-08" db="EMBL/GenBank/DDBJ databases">
        <title>Paenibacillus endoradicis sp. nov., Paenibacillus radicibacter sp. nov and Paenibacillus pararadicis sp. nov., three cold-adapted plant growth-promoting bacteria isolated from root of Larix gmelinii in Great Khingan.</title>
        <authorList>
            <person name="Xue H."/>
        </authorList>
    </citation>
    <scope>NUCLEOTIDE SEQUENCE [LARGE SCALE GENOMIC DNA]</scope>
    <source>
        <strain evidence="5 6">N5-1-1-5</strain>
    </source>
</reference>
<keyword evidence="2 3" id="KW-0378">Hydrolase</keyword>
<gene>
    <name evidence="5" type="ORF">NV381_12865</name>
</gene>
<keyword evidence="6" id="KW-1185">Reference proteome</keyword>
<evidence type="ECO:0000256" key="2">
    <source>
        <dbReference type="ARBA" id="ARBA00022801"/>
    </source>
</evidence>
<dbReference type="EMBL" id="JANQBD010000008">
    <property type="protein sequence ID" value="MCR8632097.1"/>
    <property type="molecule type" value="Genomic_DNA"/>
</dbReference>
<protein>
    <submittedName>
        <fullName evidence="5">NUDIX hydrolase</fullName>
    </submittedName>
</protein>
<feature type="domain" description="Nudix hydrolase" evidence="4">
    <location>
        <begin position="4"/>
        <end position="133"/>
    </location>
</feature>
<sequence>MNGERPRAFGAIIKDNDILMVQEVYKDREFWTLPGGGLENGETFEQAVIREVKEEVNLSCRVVKFLFTHRYTGGTENCYLLELIDEDELPSLGFDPELPVDKQTLSDVRWRSINELKDDLHVSKVIEALSLKVT</sequence>
<proteinExistence type="inferred from homology"/>
<dbReference type="PROSITE" id="PS00893">
    <property type="entry name" value="NUDIX_BOX"/>
    <property type="match status" value="1"/>
</dbReference>
<dbReference type="Gene3D" id="3.90.79.10">
    <property type="entry name" value="Nucleoside Triphosphate Pyrophosphohydrolase"/>
    <property type="match status" value="1"/>
</dbReference>
<evidence type="ECO:0000256" key="3">
    <source>
        <dbReference type="RuleBase" id="RU003476"/>
    </source>
</evidence>
<dbReference type="Pfam" id="PF00293">
    <property type="entry name" value="NUDIX"/>
    <property type="match status" value="1"/>
</dbReference>
<name>A0ABT1YGL6_9BACL</name>
<dbReference type="InterPro" id="IPR000086">
    <property type="entry name" value="NUDIX_hydrolase_dom"/>
</dbReference>
<dbReference type="InterPro" id="IPR020084">
    <property type="entry name" value="NUDIX_hydrolase_CS"/>
</dbReference>
<dbReference type="InterPro" id="IPR015797">
    <property type="entry name" value="NUDIX_hydrolase-like_dom_sf"/>
</dbReference>
<dbReference type="Proteomes" id="UP001300012">
    <property type="component" value="Unassembled WGS sequence"/>
</dbReference>
<dbReference type="GO" id="GO:0016787">
    <property type="term" value="F:hydrolase activity"/>
    <property type="evidence" value="ECO:0007669"/>
    <property type="project" value="UniProtKB-KW"/>
</dbReference>
<comment type="caution">
    <text evidence="5">The sequence shown here is derived from an EMBL/GenBank/DDBJ whole genome shotgun (WGS) entry which is preliminary data.</text>
</comment>
<dbReference type="InterPro" id="IPR020476">
    <property type="entry name" value="Nudix_hydrolase"/>
</dbReference>
<dbReference type="RefSeq" id="WP_258213689.1">
    <property type="nucleotide sequence ID" value="NZ_JANQBD010000008.1"/>
</dbReference>
<evidence type="ECO:0000313" key="6">
    <source>
        <dbReference type="Proteomes" id="UP001300012"/>
    </source>
</evidence>
<dbReference type="SUPFAM" id="SSF55811">
    <property type="entry name" value="Nudix"/>
    <property type="match status" value="1"/>
</dbReference>
<evidence type="ECO:0000259" key="4">
    <source>
        <dbReference type="PROSITE" id="PS51462"/>
    </source>
</evidence>
<accession>A0ABT1YGL6</accession>
<evidence type="ECO:0000313" key="5">
    <source>
        <dbReference type="EMBL" id="MCR8632097.1"/>
    </source>
</evidence>
<evidence type="ECO:0000256" key="1">
    <source>
        <dbReference type="ARBA" id="ARBA00001946"/>
    </source>
</evidence>